<keyword evidence="1" id="KW-1133">Transmembrane helix</keyword>
<gene>
    <name evidence="2" type="ORF">EDX97_06180</name>
</gene>
<name>A0A3N0I1C4_9FIRM</name>
<evidence type="ECO:0000313" key="3">
    <source>
        <dbReference type="Proteomes" id="UP000276568"/>
    </source>
</evidence>
<organism evidence="2 3">
    <name type="scientific">Absicoccus porci</name>
    <dbReference type="NCBI Taxonomy" id="2486576"/>
    <lineage>
        <taxon>Bacteria</taxon>
        <taxon>Bacillati</taxon>
        <taxon>Bacillota</taxon>
        <taxon>Erysipelotrichia</taxon>
        <taxon>Erysipelotrichales</taxon>
        <taxon>Erysipelotrichaceae</taxon>
        <taxon>Absicoccus</taxon>
    </lineage>
</organism>
<keyword evidence="1" id="KW-0812">Transmembrane</keyword>
<evidence type="ECO:0000256" key="1">
    <source>
        <dbReference type="SAM" id="Phobius"/>
    </source>
</evidence>
<dbReference type="EMBL" id="RJQC01000002">
    <property type="protein sequence ID" value="RNM30376.1"/>
    <property type="molecule type" value="Genomic_DNA"/>
</dbReference>
<evidence type="ECO:0000313" key="2">
    <source>
        <dbReference type="EMBL" id="RNM30376.1"/>
    </source>
</evidence>
<dbReference type="RefSeq" id="WP_128520290.1">
    <property type="nucleotide sequence ID" value="NZ_JALFCT010000059.1"/>
</dbReference>
<keyword evidence="1" id="KW-0472">Membrane</keyword>
<dbReference type="AlphaFoldDB" id="A0A3N0I1C4"/>
<protein>
    <submittedName>
        <fullName evidence="2">Uncharacterized protein</fullName>
    </submittedName>
</protein>
<feature type="transmembrane region" description="Helical" evidence="1">
    <location>
        <begin position="38"/>
        <end position="62"/>
    </location>
</feature>
<feature type="transmembrane region" description="Helical" evidence="1">
    <location>
        <begin position="12"/>
        <end position="32"/>
    </location>
</feature>
<comment type="caution">
    <text evidence="2">The sequence shown here is derived from an EMBL/GenBank/DDBJ whole genome shotgun (WGS) entry which is preliminary data.</text>
</comment>
<keyword evidence="3" id="KW-1185">Reference proteome</keyword>
<reference evidence="2 3" key="1">
    <citation type="submission" date="2018-11" db="EMBL/GenBank/DDBJ databases">
        <title>Clostridium sp. nov., a member of the family Erysipelotrichaceae isolated from pig faeces.</title>
        <authorList>
            <person name="Chang Y.-H."/>
        </authorList>
    </citation>
    <scope>NUCLEOTIDE SEQUENCE [LARGE SCALE GENOMIC DNA]</scope>
    <source>
        <strain evidence="2 3">YH-panp20</strain>
    </source>
</reference>
<proteinExistence type="predicted"/>
<sequence>MITEKYTTQRKILLIIAILIEVIWLAQYAVILTQLASYSWIVHFNFLTVLVVLGFIIHYLYIPESLKVVKDKISYKELEEIMKDEKYHKLSFSLTKKAYLPSDICLSKHWAYMGKVYIPRKMITRLSGQESRHYTIFYVQTVNGKEIRIGDVETEEAKRFLKALKRQIPEIKTTPTELYENFGKVLVDDDYKQLSREQWKEEYAGLHV</sequence>
<accession>A0A3N0I1C4</accession>
<dbReference type="Proteomes" id="UP000276568">
    <property type="component" value="Unassembled WGS sequence"/>
</dbReference>